<name>A0A932ENK9_9BACT</name>
<organism evidence="2 3">
    <name type="scientific">Candidatus Korobacter versatilis</name>
    <dbReference type="NCBI Taxonomy" id="658062"/>
    <lineage>
        <taxon>Bacteria</taxon>
        <taxon>Pseudomonadati</taxon>
        <taxon>Acidobacteriota</taxon>
        <taxon>Terriglobia</taxon>
        <taxon>Terriglobales</taxon>
        <taxon>Candidatus Korobacteraceae</taxon>
        <taxon>Candidatus Korobacter</taxon>
    </lineage>
</organism>
<keyword evidence="1" id="KW-0812">Transmembrane</keyword>
<gene>
    <name evidence="2" type="ORF">HYX28_03395</name>
</gene>
<keyword evidence="1" id="KW-0472">Membrane</keyword>
<reference evidence="2" key="1">
    <citation type="submission" date="2020-07" db="EMBL/GenBank/DDBJ databases">
        <title>Huge and variable diversity of episymbiotic CPR bacteria and DPANN archaea in groundwater ecosystems.</title>
        <authorList>
            <person name="He C.Y."/>
            <person name="Keren R."/>
            <person name="Whittaker M."/>
            <person name="Farag I.F."/>
            <person name="Doudna J."/>
            <person name="Cate J.H.D."/>
            <person name="Banfield J.F."/>
        </authorList>
    </citation>
    <scope>NUCLEOTIDE SEQUENCE</scope>
    <source>
        <strain evidence="2">NC_groundwater_580_Pr5_B-0.1um_64_19</strain>
    </source>
</reference>
<accession>A0A932ENK9</accession>
<sequence length="170" mass="18413">MDSNLLTFFVAVTSIAVVIQAGILVALFLTMRNRSARALAMIEQVQSRALPALESAQAILADAGPKVQTITSNLVDVTTTLKTEVERADLTVADLLDRTRLQIIRADELVSRAMDKVEETTELVQHSVISPVRQISAIIQGLTAGLGSFLGRRTRGPQADAAEQDEELFI</sequence>
<evidence type="ECO:0000313" key="2">
    <source>
        <dbReference type="EMBL" id="MBI2677805.1"/>
    </source>
</evidence>
<dbReference type="EMBL" id="JACPNR010000004">
    <property type="protein sequence ID" value="MBI2677805.1"/>
    <property type="molecule type" value="Genomic_DNA"/>
</dbReference>
<feature type="transmembrane region" description="Helical" evidence="1">
    <location>
        <begin position="6"/>
        <end position="29"/>
    </location>
</feature>
<keyword evidence="1" id="KW-1133">Transmembrane helix</keyword>
<proteinExistence type="predicted"/>
<evidence type="ECO:0000313" key="3">
    <source>
        <dbReference type="Proteomes" id="UP000779809"/>
    </source>
</evidence>
<dbReference type="AlphaFoldDB" id="A0A932ENK9"/>
<protein>
    <recommendedName>
        <fullName evidence="4">DUF948 domain-containing protein</fullName>
    </recommendedName>
</protein>
<evidence type="ECO:0000256" key="1">
    <source>
        <dbReference type="SAM" id="Phobius"/>
    </source>
</evidence>
<comment type="caution">
    <text evidence="2">The sequence shown here is derived from an EMBL/GenBank/DDBJ whole genome shotgun (WGS) entry which is preliminary data.</text>
</comment>
<evidence type="ECO:0008006" key="4">
    <source>
        <dbReference type="Google" id="ProtNLM"/>
    </source>
</evidence>
<dbReference type="Proteomes" id="UP000779809">
    <property type="component" value="Unassembled WGS sequence"/>
</dbReference>